<reference evidence="1" key="1">
    <citation type="submission" date="2019-10" db="EMBL/GenBank/DDBJ databases">
        <title>Conservation and host-specific expression of non-tandemly repeated heterogenous ribosome RNA gene in arbuscular mycorrhizal fungi.</title>
        <authorList>
            <person name="Maeda T."/>
            <person name="Kobayashi Y."/>
            <person name="Nakagawa T."/>
            <person name="Ezawa T."/>
            <person name="Yamaguchi K."/>
            <person name="Bino T."/>
            <person name="Nishimoto Y."/>
            <person name="Shigenobu S."/>
            <person name="Kawaguchi M."/>
        </authorList>
    </citation>
    <scope>NUCLEOTIDE SEQUENCE</scope>
    <source>
        <strain evidence="1">HR1</strain>
    </source>
</reference>
<dbReference type="EMBL" id="BLAL01000160">
    <property type="protein sequence ID" value="GES86280.1"/>
    <property type="molecule type" value="Genomic_DNA"/>
</dbReference>
<organism evidence="1 2">
    <name type="scientific">Rhizophagus clarus</name>
    <dbReference type="NCBI Taxonomy" id="94130"/>
    <lineage>
        <taxon>Eukaryota</taxon>
        <taxon>Fungi</taxon>
        <taxon>Fungi incertae sedis</taxon>
        <taxon>Mucoromycota</taxon>
        <taxon>Glomeromycotina</taxon>
        <taxon>Glomeromycetes</taxon>
        <taxon>Glomerales</taxon>
        <taxon>Glomeraceae</taxon>
        <taxon>Rhizophagus</taxon>
    </lineage>
</organism>
<evidence type="ECO:0000313" key="1">
    <source>
        <dbReference type="EMBL" id="GES86280.1"/>
    </source>
</evidence>
<protein>
    <submittedName>
        <fullName evidence="1">Uncharacterized protein</fullName>
    </submittedName>
</protein>
<name>A0A8H3LID6_9GLOM</name>
<accession>A0A8H3LID6</accession>
<comment type="caution">
    <text evidence="1">The sequence shown here is derived from an EMBL/GenBank/DDBJ whole genome shotgun (WGS) entry which is preliminary data.</text>
</comment>
<gene>
    <name evidence="1" type="ORF">RCL2_001334400</name>
</gene>
<dbReference type="OrthoDB" id="2395126at2759"/>
<sequence>MVPYFYSLVQPSSEQMSYYINSFIVLVKKRLGFSRHAVGKKHLSIETFPQHVFVYLFKNEETFKYSPARHKYQCHFEGLGYVLLEDYENKYQVKFTWNQTILTENNREFVLGRMSCNFVTDSKEFQKNDEKQISTSKNEILLYPKTPIPLTNPSFSKETNKKRFRHILSWPPLQDINQLQ</sequence>
<dbReference type="Proteomes" id="UP000615446">
    <property type="component" value="Unassembled WGS sequence"/>
</dbReference>
<dbReference type="AlphaFoldDB" id="A0A8H3LID6"/>
<evidence type="ECO:0000313" key="2">
    <source>
        <dbReference type="Proteomes" id="UP000615446"/>
    </source>
</evidence>
<proteinExistence type="predicted"/>